<dbReference type="Pfam" id="PF12669">
    <property type="entry name" value="FeoB_associated"/>
    <property type="match status" value="1"/>
</dbReference>
<feature type="transmembrane region" description="Helical" evidence="1">
    <location>
        <begin position="6"/>
        <end position="25"/>
    </location>
</feature>
<sequence>MELFQQILVFITVALAVGFLVKKYFFKSKKTTKSCGEDSCGCH</sequence>
<keyword evidence="1" id="KW-0472">Membrane</keyword>
<comment type="caution">
    <text evidence="2">The sequence shown here is derived from an EMBL/GenBank/DDBJ whole genome shotgun (WGS) entry which is preliminary data.</text>
</comment>
<accession>A0ABU2Y930</accession>
<evidence type="ECO:0000313" key="3">
    <source>
        <dbReference type="Proteomes" id="UP001252186"/>
    </source>
</evidence>
<dbReference type="EMBL" id="JAVRHV010000008">
    <property type="protein sequence ID" value="MDT0554252.1"/>
    <property type="molecule type" value="Genomic_DNA"/>
</dbReference>
<protein>
    <submittedName>
        <fullName evidence="2">FeoB-associated Cys-rich membrane protein</fullName>
    </submittedName>
</protein>
<keyword evidence="1" id="KW-1133">Transmembrane helix</keyword>
<keyword evidence="3" id="KW-1185">Reference proteome</keyword>
<dbReference type="Proteomes" id="UP001252186">
    <property type="component" value="Unassembled WGS sequence"/>
</dbReference>
<evidence type="ECO:0000313" key="2">
    <source>
        <dbReference type="EMBL" id="MDT0554252.1"/>
    </source>
</evidence>
<dbReference type="RefSeq" id="WP_311594332.1">
    <property type="nucleotide sequence ID" value="NZ_JAVRHV010000008.1"/>
</dbReference>
<evidence type="ECO:0000256" key="1">
    <source>
        <dbReference type="SAM" id="Phobius"/>
    </source>
</evidence>
<name>A0ABU2Y930_9FLAO</name>
<proteinExistence type="predicted"/>
<gene>
    <name evidence="2" type="ORF">RM519_13405</name>
</gene>
<reference evidence="2 3" key="1">
    <citation type="submission" date="2023-09" db="EMBL/GenBank/DDBJ databases">
        <authorList>
            <person name="Rey-Velasco X."/>
        </authorList>
    </citation>
    <scope>NUCLEOTIDE SEQUENCE [LARGE SCALE GENOMIC DNA]</scope>
    <source>
        <strain evidence="2 3">P050</strain>
    </source>
</reference>
<organism evidence="2 3">
    <name type="scientific">Urechidicola vernalis</name>
    <dbReference type="NCBI Taxonomy" id="3075600"/>
    <lineage>
        <taxon>Bacteria</taxon>
        <taxon>Pseudomonadati</taxon>
        <taxon>Bacteroidota</taxon>
        <taxon>Flavobacteriia</taxon>
        <taxon>Flavobacteriales</taxon>
        <taxon>Flavobacteriaceae</taxon>
        <taxon>Urechidicola</taxon>
    </lineage>
</organism>
<keyword evidence="1" id="KW-0812">Transmembrane</keyword>